<protein>
    <recommendedName>
        <fullName evidence="2">inorganic diphosphatase</fullName>
        <ecNumber evidence="2">3.6.1.1</ecNumber>
    </recommendedName>
    <alternativeName>
        <fullName evidence="6">Pyrophosphate phospho-hydrolase</fullName>
    </alternativeName>
</protein>
<dbReference type="InterPro" id="IPR046342">
    <property type="entry name" value="CBS_dom_sf"/>
</dbReference>
<evidence type="ECO:0000256" key="6">
    <source>
        <dbReference type="ARBA" id="ARBA00032535"/>
    </source>
</evidence>
<dbReference type="InterPro" id="IPR004097">
    <property type="entry name" value="DHHA2"/>
</dbReference>
<dbReference type="Pfam" id="PF00571">
    <property type="entry name" value="CBS"/>
    <property type="match status" value="2"/>
</dbReference>
<dbReference type="PROSITE" id="PS51371">
    <property type="entry name" value="CBS"/>
    <property type="match status" value="2"/>
</dbReference>
<accession>A0ABT1SMC4</accession>
<dbReference type="InterPro" id="IPR010766">
    <property type="entry name" value="DRTGG"/>
</dbReference>
<dbReference type="Proteomes" id="UP001524435">
    <property type="component" value="Unassembled WGS sequence"/>
</dbReference>
<evidence type="ECO:0000313" key="10">
    <source>
        <dbReference type="EMBL" id="MCQ5122369.1"/>
    </source>
</evidence>
<dbReference type="Gene3D" id="3.40.1390.20">
    <property type="entry name" value="HprK N-terminal domain-like"/>
    <property type="match status" value="1"/>
</dbReference>
<comment type="caution">
    <text evidence="10">The sequence shown here is derived from an EMBL/GenBank/DDBJ whole genome shotgun (WGS) entry which is preliminary data.</text>
</comment>
<keyword evidence="5" id="KW-0464">Manganese</keyword>
<evidence type="ECO:0000256" key="8">
    <source>
        <dbReference type="PROSITE-ProRule" id="PRU00703"/>
    </source>
</evidence>
<name>A0ABT1SMC4_9FIRM</name>
<keyword evidence="3" id="KW-0479">Metal-binding</keyword>
<dbReference type="Gene3D" id="3.10.310.20">
    <property type="entry name" value="DHHA2 domain"/>
    <property type="match status" value="1"/>
</dbReference>
<dbReference type="InterPro" id="IPR001667">
    <property type="entry name" value="DDH_dom"/>
</dbReference>
<feature type="domain" description="CBS" evidence="9">
    <location>
        <begin position="256"/>
        <end position="313"/>
    </location>
</feature>
<gene>
    <name evidence="10" type="ORF">NE663_08875</name>
</gene>
<keyword evidence="8" id="KW-0129">CBS domain</keyword>
<dbReference type="PANTHER" id="PTHR12112:SF22">
    <property type="entry name" value="MANGANESE-DEPENDENT INORGANIC PYROPHOSPHATASE-RELATED"/>
    <property type="match status" value="1"/>
</dbReference>
<evidence type="ECO:0000256" key="1">
    <source>
        <dbReference type="ARBA" id="ARBA00001936"/>
    </source>
</evidence>
<evidence type="ECO:0000256" key="5">
    <source>
        <dbReference type="ARBA" id="ARBA00023211"/>
    </source>
</evidence>
<evidence type="ECO:0000256" key="2">
    <source>
        <dbReference type="ARBA" id="ARBA00012146"/>
    </source>
</evidence>
<dbReference type="InterPro" id="IPR000644">
    <property type="entry name" value="CBS_dom"/>
</dbReference>
<dbReference type="SUPFAM" id="SSF64182">
    <property type="entry name" value="DHH phosphoesterases"/>
    <property type="match status" value="1"/>
</dbReference>
<comment type="cofactor">
    <cofactor evidence="1">
        <name>Mn(2+)</name>
        <dbReference type="ChEBI" id="CHEBI:29035"/>
    </cofactor>
</comment>
<dbReference type="SUPFAM" id="SSF54631">
    <property type="entry name" value="CBS-domain pair"/>
    <property type="match status" value="1"/>
</dbReference>
<dbReference type="InterPro" id="IPR028979">
    <property type="entry name" value="Ser_kin/Pase_Hpr-like_N_sf"/>
</dbReference>
<evidence type="ECO:0000256" key="7">
    <source>
        <dbReference type="ARBA" id="ARBA00047820"/>
    </source>
</evidence>
<dbReference type="SMART" id="SM00116">
    <property type="entry name" value="CBS"/>
    <property type="match status" value="2"/>
</dbReference>
<evidence type="ECO:0000259" key="9">
    <source>
        <dbReference type="PROSITE" id="PS51371"/>
    </source>
</evidence>
<evidence type="ECO:0000256" key="3">
    <source>
        <dbReference type="ARBA" id="ARBA00022723"/>
    </source>
</evidence>
<dbReference type="EC" id="3.6.1.1" evidence="2"/>
<dbReference type="PANTHER" id="PTHR12112">
    <property type="entry name" value="BNIP - RELATED"/>
    <property type="match status" value="1"/>
</dbReference>
<dbReference type="SUPFAM" id="SSF75138">
    <property type="entry name" value="HprK N-terminal domain-like"/>
    <property type="match status" value="1"/>
</dbReference>
<dbReference type="InterPro" id="IPR038222">
    <property type="entry name" value="DHHA2_dom_sf"/>
</dbReference>
<dbReference type="SMART" id="SM01131">
    <property type="entry name" value="DHHA2"/>
    <property type="match status" value="1"/>
</dbReference>
<keyword evidence="11" id="KW-1185">Reference proteome</keyword>
<dbReference type="RefSeq" id="WP_178200548.1">
    <property type="nucleotide sequence ID" value="NZ_CALVCM010000007.1"/>
</dbReference>
<dbReference type="Pfam" id="PF02833">
    <property type="entry name" value="DHHA2"/>
    <property type="match status" value="1"/>
</dbReference>
<evidence type="ECO:0000313" key="11">
    <source>
        <dbReference type="Proteomes" id="UP001524435"/>
    </source>
</evidence>
<organism evidence="10 11">
    <name type="scientific">Massilicoli timonensis</name>
    <dbReference type="NCBI Taxonomy" id="2015901"/>
    <lineage>
        <taxon>Bacteria</taxon>
        <taxon>Bacillati</taxon>
        <taxon>Bacillota</taxon>
        <taxon>Erysipelotrichia</taxon>
        <taxon>Erysipelotrichales</taxon>
        <taxon>Erysipelotrichaceae</taxon>
        <taxon>Massilicoli</taxon>
    </lineage>
</organism>
<dbReference type="Pfam" id="PF07085">
    <property type="entry name" value="DRTGG"/>
    <property type="match status" value="1"/>
</dbReference>
<dbReference type="Gene3D" id="3.90.1640.10">
    <property type="entry name" value="inorganic pyrophosphatase (n-terminal core)"/>
    <property type="match status" value="2"/>
</dbReference>
<dbReference type="GO" id="GO:0004427">
    <property type="term" value="F:inorganic diphosphate phosphatase activity"/>
    <property type="evidence" value="ECO:0007669"/>
    <property type="project" value="UniProtKB-EC"/>
</dbReference>
<sequence>MGDLIHIIGHKNPDTDSIMAAISYAELKRKLGIAAVACRIGEVNSETEFVLRKFQMEEPIYIENARVRLYDIPFDEPIKLTKNSTIKEAWNRMCSFSGQNTGKNVSVSVVDHEDHLLGVVSLSDISKLLLNAKGNLAQLMAETSVDNICEVLDGSFLHRCTRFRKKGQVHLLSGKDVEKLDYDFKDSIVVVSDDLQTQRYVIDNGASCLILVETDIISRSMIKMAEEYGCDVIKTPMSMLQVARLIYQAISIGSIMHRQIVSFHNNEYIDDVYKKMSKTRFRSYPVLNSQGKVLGSISRYHLLNYPKKKFILVDHNEISQSIDYLKDAEVLEIVDHHRIGDVTTTYPVKFRNEIIGSTCSIIALMYQENQLKPDPKIAGCMCYAIISDTMNFNSPTCTPRDKEIAKWLADIAGLDLAQLAPEMFRQVATLKGKNLSEILYNDFKEYVIEGKRIAIGQINIADVTEMLAIRDEFLAYMRTINNANNFDLLLMCFTDVEGKGSNLLYVGNLAWVVDDAFRDQVQGEDYFVNGVISRKKQIVPGLSGALK</sequence>
<reference evidence="10 11" key="1">
    <citation type="submission" date="2022-06" db="EMBL/GenBank/DDBJ databases">
        <title>Isolation of gut microbiota from human fecal samples.</title>
        <authorList>
            <person name="Pamer E.G."/>
            <person name="Barat B."/>
            <person name="Waligurski E."/>
            <person name="Medina S."/>
            <person name="Paddock L."/>
            <person name="Mostad J."/>
        </authorList>
    </citation>
    <scope>NUCLEOTIDE SEQUENCE [LARGE SCALE GENOMIC DNA]</scope>
    <source>
        <strain evidence="10 11">DFI.6.1</strain>
    </source>
</reference>
<dbReference type="NCBIfam" id="NF011443">
    <property type="entry name" value="PRK14869.1-5"/>
    <property type="match status" value="1"/>
</dbReference>
<proteinExistence type="predicted"/>
<dbReference type="EMBL" id="JANGCH010000013">
    <property type="protein sequence ID" value="MCQ5122369.1"/>
    <property type="molecule type" value="Genomic_DNA"/>
</dbReference>
<feature type="domain" description="CBS" evidence="9">
    <location>
        <begin position="71"/>
        <end position="139"/>
    </location>
</feature>
<evidence type="ECO:0000256" key="4">
    <source>
        <dbReference type="ARBA" id="ARBA00022801"/>
    </source>
</evidence>
<dbReference type="InterPro" id="IPR038763">
    <property type="entry name" value="DHH_sf"/>
</dbReference>
<comment type="catalytic activity">
    <reaction evidence="7">
        <text>diphosphate + H2O = 2 phosphate + H(+)</text>
        <dbReference type="Rhea" id="RHEA:24576"/>
        <dbReference type="ChEBI" id="CHEBI:15377"/>
        <dbReference type="ChEBI" id="CHEBI:15378"/>
        <dbReference type="ChEBI" id="CHEBI:33019"/>
        <dbReference type="ChEBI" id="CHEBI:43474"/>
        <dbReference type="EC" id="3.6.1.1"/>
    </reaction>
</comment>
<keyword evidence="4 10" id="KW-0378">Hydrolase</keyword>
<dbReference type="Pfam" id="PF01368">
    <property type="entry name" value="DHH"/>
    <property type="match status" value="1"/>
</dbReference>